<sequence>MSKQLARIENQYDKPSNSILVIPVSSLKALKKLEINKNITRNLEIGIQDLRLPMCSLKNEEDLFKIIMSLDGLSKQAKLDLTCQMSTAGTAYKTKGCLDKSVTIVIQGFTRQLKGLWNNLCIENGRNMILNNVKQEN</sequence>
<comment type="caution">
    <text evidence="2">The sequence shown here is derived from an EMBL/GenBank/DDBJ whole genome shotgun (WGS) entry which is preliminary data.</text>
</comment>
<dbReference type="AlphaFoldDB" id="A0A371E4Z3"/>
<feature type="non-terminal residue" evidence="2">
    <location>
        <position position="1"/>
    </location>
</feature>
<keyword evidence="3" id="KW-1185">Reference proteome</keyword>
<dbReference type="EMBL" id="QJKJ01016350">
    <property type="protein sequence ID" value="RDX61102.1"/>
    <property type="molecule type" value="Genomic_DNA"/>
</dbReference>
<dbReference type="InterPro" id="IPR056648">
    <property type="entry name" value="DUF7746"/>
</dbReference>
<dbReference type="Proteomes" id="UP000257109">
    <property type="component" value="Unassembled WGS sequence"/>
</dbReference>
<gene>
    <name evidence="2" type="ORF">CR513_60696</name>
</gene>
<accession>A0A371E4Z3</accession>
<evidence type="ECO:0000313" key="2">
    <source>
        <dbReference type="EMBL" id="RDX61102.1"/>
    </source>
</evidence>
<evidence type="ECO:0000259" key="1">
    <source>
        <dbReference type="Pfam" id="PF24925"/>
    </source>
</evidence>
<proteinExistence type="predicted"/>
<protein>
    <recommendedName>
        <fullName evidence="1">DUF7746 domain-containing protein</fullName>
    </recommendedName>
</protein>
<evidence type="ECO:0000313" key="3">
    <source>
        <dbReference type="Proteomes" id="UP000257109"/>
    </source>
</evidence>
<organism evidence="2 3">
    <name type="scientific">Mucuna pruriens</name>
    <name type="common">Velvet bean</name>
    <name type="synonym">Dolichos pruriens</name>
    <dbReference type="NCBI Taxonomy" id="157652"/>
    <lineage>
        <taxon>Eukaryota</taxon>
        <taxon>Viridiplantae</taxon>
        <taxon>Streptophyta</taxon>
        <taxon>Embryophyta</taxon>
        <taxon>Tracheophyta</taxon>
        <taxon>Spermatophyta</taxon>
        <taxon>Magnoliopsida</taxon>
        <taxon>eudicotyledons</taxon>
        <taxon>Gunneridae</taxon>
        <taxon>Pentapetalae</taxon>
        <taxon>rosids</taxon>
        <taxon>fabids</taxon>
        <taxon>Fabales</taxon>
        <taxon>Fabaceae</taxon>
        <taxon>Papilionoideae</taxon>
        <taxon>50 kb inversion clade</taxon>
        <taxon>NPAAA clade</taxon>
        <taxon>indigoferoid/millettioid clade</taxon>
        <taxon>Phaseoleae</taxon>
        <taxon>Mucuna</taxon>
    </lineage>
</organism>
<name>A0A371E4Z3_MUCPR</name>
<dbReference type="Pfam" id="PF24925">
    <property type="entry name" value="DUF7746"/>
    <property type="match status" value="1"/>
</dbReference>
<feature type="domain" description="DUF7746" evidence="1">
    <location>
        <begin position="69"/>
        <end position="136"/>
    </location>
</feature>
<reference evidence="2" key="1">
    <citation type="submission" date="2018-05" db="EMBL/GenBank/DDBJ databases">
        <title>Draft genome of Mucuna pruriens seed.</title>
        <authorList>
            <person name="Nnadi N.E."/>
            <person name="Vos R."/>
            <person name="Hasami M.H."/>
            <person name="Devisetty U.K."/>
            <person name="Aguiy J.C."/>
        </authorList>
    </citation>
    <scope>NUCLEOTIDE SEQUENCE [LARGE SCALE GENOMIC DNA]</scope>
    <source>
        <strain evidence="2">JCA_2017</strain>
    </source>
</reference>